<protein>
    <recommendedName>
        <fullName evidence="4">Magnesium transporter</fullName>
    </recommendedName>
</protein>
<dbReference type="GeneID" id="25740945"/>
<evidence type="ECO:0008006" key="4">
    <source>
        <dbReference type="Google" id="ProtNLM"/>
    </source>
</evidence>
<dbReference type="RefSeq" id="XP_013898910.1">
    <property type="nucleotide sequence ID" value="XM_014043456.1"/>
</dbReference>
<dbReference type="AlphaFoldDB" id="A0A0D2N0P0"/>
<dbReference type="EMBL" id="KK101712">
    <property type="protein sequence ID" value="KIY99890.1"/>
    <property type="molecule type" value="Genomic_DNA"/>
</dbReference>
<accession>A0A0D2N0P0</accession>
<name>A0A0D2N0P0_9CHLO</name>
<keyword evidence="1" id="KW-0812">Transmembrane</keyword>
<gene>
    <name evidence="2" type="ORF">MNEG_8069</name>
</gene>
<keyword evidence="1" id="KW-0472">Membrane</keyword>
<reference evidence="2 3" key="1">
    <citation type="journal article" date="2013" name="BMC Genomics">
        <title>Reconstruction of the lipid metabolism for the microalga Monoraphidium neglectum from its genome sequence reveals characteristics suitable for biofuel production.</title>
        <authorList>
            <person name="Bogen C."/>
            <person name="Al-Dilaimi A."/>
            <person name="Albersmeier A."/>
            <person name="Wichmann J."/>
            <person name="Grundmann M."/>
            <person name="Rupp O."/>
            <person name="Lauersen K.J."/>
            <person name="Blifernez-Klassen O."/>
            <person name="Kalinowski J."/>
            <person name="Goesmann A."/>
            <person name="Mussgnug J.H."/>
            <person name="Kruse O."/>
        </authorList>
    </citation>
    <scope>NUCLEOTIDE SEQUENCE [LARGE SCALE GENOMIC DNA]</scope>
    <source>
        <strain evidence="2 3">SAG 48.87</strain>
    </source>
</reference>
<proteinExistence type="predicted"/>
<sequence>MTSVAGYFGMNLNSYIQEEPVYFNLVTGVSTAGAFVFFVSFVVILWKKGLLVL</sequence>
<organism evidence="2 3">
    <name type="scientific">Monoraphidium neglectum</name>
    <dbReference type="NCBI Taxonomy" id="145388"/>
    <lineage>
        <taxon>Eukaryota</taxon>
        <taxon>Viridiplantae</taxon>
        <taxon>Chlorophyta</taxon>
        <taxon>core chlorophytes</taxon>
        <taxon>Chlorophyceae</taxon>
        <taxon>CS clade</taxon>
        <taxon>Sphaeropleales</taxon>
        <taxon>Selenastraceae</taxon>
        <taxon>Monoraphidium</taxon>
    </lineage>
</organism>
<dbReference type="KEGG" id="mng:MNEG_8069"/>
<dbReference type="OrthoDB" id="10251508at2759"/>
<evidence type="ECO:0000313" key="3">
    <source>
        <dbReference type="Proteomes" id="UP000054498"/>
    </source>
</evidence>
<keyword evidence="3" id="KW-1185">Reference proteome</keyword>
<feature type="transmembrane region" description="Helical" evidence="1">
    <location>
        <begin position="20"/>
        <end position="46"/>
    </location>
</feature>
<keyword evidence="1" id="KW-1133">Transmembrane helix</keyword>
<evidence type="ECO:0000313" key="2">
    <source>
        <dbReference type="EMBL" id="KIY99890.1"/>
    </source>
</evidence>
<dbReference type="Proteomes" id="UP000054498">
    <property type="component" value="Unassembled WGS sequence"/>
</dbReference>
<evidence type="ECO:0000256" key="1">
    <source>
        <dbReference type="SAM" id="Phobius"/>
    </source>
</evidence>